<dbReference type="AlphaFoldDB" id="A0A1G9XTG1"/>
<feature type="region of interest" description="Disordered" evidence="1">
    <location>
        <begin position="61"/>
        <end position="90"/>
    </location>
</feature>
<sequence length="352" mass="38500">MVSTVSSSSTALTVLQTQAPGPVASGQRDQDPLRAFLDPRSVHALAPQSLDALLKLRTELRRDPVQEPREQKDVSPTSSAGVSKHSGSRHAGMLAWENEGASKKYSNLDTWKERMQFRQAHSFDPMAQLVPHLEVPLDSPLSPWNSPDVIEELKDRDRHGAISSSRERAFLASDAAIYKGMAETPPEDVARIKAEGGEIWYEDSQFFDRPSDREFFWDAKNLALYGGSLEDPIDPSDELSQALLNGTAQMIRGSNIPGYYERTFSYNMYAYNSGADQYKWIGGWGRGESNSDVIREDLIKKNPTMHVACLGLDGDTAFVLYPKTSPTASAATASASSSATGTGTSRPATAAH</sequence>
<dbReference type="EMBL" id="FNHS01000005">
    <property type="protein sequence ID" value="SDN00020.1"/>
    <property type="molecule type" value="Genomic_DNA"/>
</dbReference>
<dbReference type="RefSeq" id="WP_143012233.1">
    <property type="nucleotide sequence ID" value="NZ_FNHS01000005.1"/>
</dbReference>
<dbReference type="OrthoDB" id="5950217at2"/>
<evidence type="ECO:0000313" key="2">
    <source>
        <dbReference type="EMBL" id="SDN00020.1"/>
    </source>
</evidence>
<reference evidence="3" key="1">
    <citation type="submission" date="2016-10" db="EMBL/GenBank/DDBJ databases">
        <authorList>
            <person name="Varghese N."/>
            <person name="Submissions S."/>
        </authorList>
    </citation>
    <scope>NUCLEOTIDE SEQUENCE [LARGE SCALE GENOMIC DNA]</scope>
    <source>
        <strain evidence="3">BL47</strain>
    </source>
</reference>
<feature type="region of interest" description="Disordered" evidence="1">
    <location>
        <begin position="1"/>
        <end position="34"/>
    </location>
</feature>
<keyword evidence="3" id="KW-1185">Reference proteome</keyword>
<feature type="region of interest" description="Disordered" evidence="1">
    <location>
        <begin position="330"/>
        <end position="352"/>
    </location>
</feature>
<proteinExistence type="predicted"/>
<feature type="compositionally biased region" description="Basic and acidic residues" evidence="1">
    <location>
        <begin position="61"/>
        <end position="73"/>
    </location>
</feature>
<evidence type="ECO:0000313" key="3">
    <source>
        <dbReference type="Proteomes" id="UP000198704"/>
    </source>
</evidence>
<gene>
    <name evidence="2" type="ORF">SAMN05216360_10525</name>
</gene>
<feature type="compositionally biased region" description="Low complexity" evidence="1">
    <location>
        <begin position="1"/>
        <end position="10"/>
    </location>
</feature>
<protein>
    <submittedName>
        <fullName evidence="2">Uncharacterized protein</fullName>
    </submittedName>
</protein>
<dbReference type="Proteomes" id="UP000198704">
    <property type="component" value="Unassembled WGS sequence"/>
</dbReference>
<organism evidence="2 3">
    <name type="scientific">Methylobacterium phyllostachyos</name>
    <dbReference type="NCBI Taxonomy" id="582672"/>
    <lineage>
        <taxon>Bacteria</taxon>
        <taxon>Pseudomonadati</taxon>
        <taxon>Pseudomonadota</taxon>
        <taxon>Alphaproteobacteria</taxon>
        <taxon>Hyphomicrobiales</taxon>
        <taxon>Methylobacteriaceae</taxon>
        <taxon>Methylobacterium</taxon>
    </lineage>
</organism>
<accession>A0A1G9XTG1</accession>
<dbReference type="STRING" id="582672.SAMN05216360_10525"/>
<evidence type="ECO:0000256" key="1">
    <source>
        <dbReference type="SAM" id="MobiDB-lite"/>
    </source>
</evidence>
<name>A0A1G9XTG1_9HYPH</name>